<name>A0ABU0LXA2_9HYPH</name>
<dbReference type="Pfam" id="PF12536">
    <property type="entry name" value="DUF3734"/>
    <property type="match status" value="1"/>
</dbReference>
<dbReference type="Proteomes" id="UP001235094">
    <property type="component" value="Unassembled WGS sequence"/>
</dbReference>
<evidence type="ECO:0000313" key="2">
    <source>
        <dbReference type="EMBL" id="MDQ0513324.1"/>
    </source>
</evidence>
<sequence length="72" mass="7529">MDHPRPAGTPPSASIGDSVGQTALVLQGGGALFSAASLRPRWNAGYADTRAAIARGIWREEHDPLAGLILHE</sequence>
<reference evidence="2 3" key="1">
    <citation type="submission" date="2023-07" db="EMBL/GenBank/DDBJ databases">
        <title>Genomic Encyclopedia of Type Strains, Phase IV (KMG-IV): sequencing the most valuable type-strain genomes for metagenomic binning, comparative biology and taxonomic classification.</title>
        <authorList>
            <person name="Goeker M."/>
        </authorList>
    </citation>
    <scope>NUCLEOTIDE SEQUENCE [LARGE SCALE GENOMIC DNA]</scope>
    <source>
        <strain evidence="2 3">DSM 15561</strain>
    </source>
</reference>
<dbReference type="EMBL" id="JAUSVR010000026">
    <property type="protein sequence ID" value="MDQ0513324.1"/>
    <property type="molecule type" value="Genomic_DNA"/>
</dbReference>
<proteinExistence type="predicted"/>
<protein>
    <recommendedName>
        <fullName evidence="1">DUF3734 domain-containing protein</fullName>
    </recommendedName>
</protein>
<keyword evidence="3" id="KW-1185">Reference proteome</keyword>
<feature type="domain" description="DUF3734" evidence="1">
    <location>
        <begin position="33"/>
        <end position="64"/>
    </location>
</feature>
<evidence type="ECO:0000259" key="1">
    <source>
        <dbReference type="Pfam" id="PF12536"/>
    </source>
</evidence>
<organism evidence="2 3">
    <name type="scientific">Ancylobacter amanitiformis</name>
    <dbReference type="NCBI Taxonomy" id="217069"/>
    <lineage>
        <taxon>Bacteria</taxon>
        <taxon>Pseudomonadati</taxon>
        <taxon>Pseudomonadota</taxon>
        <taxon>Alphaproteobacteria</taxon>
        <taxon>Hyphomicrobiales</taxon>
        <taxon>Xanthobacteraceae</taxon>
        <taxon>Ancylobacter</taxon>
    </lineage>
</organism>
<dbReference type="InterPro" id="IPR021095">
    <property type="entry name" value="DUF3734"/>
</dbReference>
<gene>
    <name evidence="2" type="ORF">QOZ99_004243</name>
</gene>
<evidence type="ECO:0000313" key="3">
    <source>
        <dbReference type="Proteomes" id="UP001235094"/>
    </source>
</evidence>
<comment type="caution">
    <text evidence="2">The sequence shown here is derived from an EMBL/GenBank/DDBJ whole genome shotgun (WGS) entry which is preliminary data.</text>
</comment>
<accession>A0ABU0LXA2</accession>
<dbReference type="RefSeq" id="WP_306891954.1">
    <property type="nucleotide sequence ID" value="NZ_JAUSVR010000026.1"/>
</dbReference>